<dbReference type="InterPro" id="IPR052918">
    <property type="entry name" value="Motility_Chemotaxis_Reg"/>
</dbReference>
<evidence type="ECO:0000313" key="2">
    <source>
        <dbReference type="Proteomes" id="UP001317001"/>
    </source>
</evidence>
<proteinExistence type="predicted"/>
<protein>
    <submittedName>
        <fullName evidence="1">Uncharacterized protein</fullName>
    </submittedName>
</protein>
<name>A0ABY5NUW0_9FLAO</name>
<dbReference type="EMBL" id="CP102382">
    <property type="protein sequence ID" value="UUV22346.1"/>
    <property type="molecule type" value="Genomic_DNA"/>
</dbReference>
<dbReference type="SUPFAM" id="SSF101898">
    <property type="entry name" value="NHL repeat"/>
    <property type="match status" value="1"/>
</dbReference>
<reference evidence="1 2" key="1">
    <citation type="submission" date="2022-08" db="EMBL/GenBank/DDBJ databases">
        <title>Myroides zhujiangensis sp. nov., a novel bacterium isolated from sediment in the Pearl River Estuary.</title>
        <authorList>
            <person name="Cui L."/>
        </authorList>
    </citation>
    <scope>NUCLEOTIDE SEQUENCE [LARGE SCALE GENOMIC DNA]</scope>
    <source>
        <strain evidence="1 2">SCSIO 72103</strain>
    </source>
</reference>
<dbReference type="PANTHER" id="PTHR35580:SF1">
    <property type="entry name" value="PHYTASE-LIKE DOMAIN-CONTAINING PROTEIN"/>
    <property type="match status" value="1"/>
</dbReference>
<gene>
    <name evidence="1" type="ORF">NPX36_04725</name>
</gene>
<sequence length="494" mass="55879">MKKAILLFLLINFTYGYGQLSYKRTWGSMIPLFDKPERPFSAVRKILSIPFVSEVNPNNGNLYVVSENFDEVIAYDRESSKSKLIYKIPGSEKGTVITQIKFDSKNNLIITGRTLAKDLASENAFNSEVKATVYSGYSFITKVHPDGSQAWFTYFYDIPQNARPLAIDKNDDIYIVNKRSKKDTLSLSFFQDTADVKSSMQYQDVITKLNTNGEHVWSTFYAKDDSRINAIIPSEKGLYIYGMHLAQTSGSTYFGTAGSYQPVTNSEIYTTASVFLSKFSFDGKRLWSTYFGNEKSFVPYPLTNINKNPSNITVINDEVYFMTLHYTDKISVTKNLITANTLFNKPISNNENHTLSKFNGNGEQVWSTFIPASGDLYKTFDNDALVISSVLDQKSQIFETTKKAYQPKNAGMRDVYTYMLSLDGKKLLYGSYYGYEADDSGFSIPTINGFFTIGHSSMNTREKSLFADINAELDKFTLNNQGVYIGNFLAYFSL</sequence>
<accession>A0ABY5NUW0</accession>
<keyword evidence="2" id="KW-1185">Reference proteome</keyword>
<organism evidence="1 2">
    <name type="scientific">Paenimyroides aestuarii</name>
    <dbReference type="NCBI Taxonomy" id="2968490"/>
    <lineage>
        <taxon>Bacteria</taxon>
        <taxon>Pseudomonadati</taxon>
        <taxon>Bacteroidota</taxon>
        <taxon>Flavobacteriia</taxon>
        <taxon>Flavobacteriales</taxon>
        <taxon>Flavobacteriaceae</taxon>
        <taxon>Paenimyroides</taxon>
    </lineage>
</organism>
<dbReference type="PANTHER" id="PTHR35580">
    <property type="entry name" value="CELL SURFACE GLYCOPROTEIN (S-LAYER PROTEIN)-LIKE PROTEIN"/>
    <property type="match status" value="1"/>
</dbReference>
<evidence type="ECO:0000313" key="1">
    <source>
        <dbReference type="EMBL" id="UUV22346.1"/>
    </source>
</evidence>
<dbReference type="Proteomes" id="UP001317001">
    <property type="component" value="Chromosome"/>
</dbReference>
<dbReference type="RefSeq" id="WP_257500263.1">
    <property type="nucleotide sequence ID" value="NZ_CP102382.1"/>
</dbReference>